<dbReference type="EMBL" id="JABXBU010002230">
    <property type="protein sequence ID" value="KAF8766734.1"/>
    <property type="molecule type" value="Genomic_DNA"/>
</dbReference>
<evidence type="ECO:0000256" key="3">
    <source>
        <dbReference type="SAM" id="SignalP"/>
    </source>
</evidence>
<protein>
    <submittedName>
        <fullName evidence="4">Uncharacterized protein</fullName>
    </submittedName>
</protein>
<evidence type="ECO:0000256" key="2">
    <source>
        <dbReference type="SAM" id="Phobius"/>
    </source>
</evidence>
<keyword evidence="2" id="KW-1133">Transmembrane helix</keyword>
<feature type="transmembrane region" description="Helical" evidence="2">
    <location>
        <begin position="187"/>
        <end position="204"/>
    </location>
</feature>
<feature type="region of interest" description="Disordered" evidence="1">
    <location>
        <begin position="225"/>
        <end position="244"/>
    </location>
</feature>
<reference evidence="4" key="2">
    <citation type="submission" date="2020-06" db="EMBL/GenBank/DDBJ databases">
        <authorList>
            <person name="Sheffer M."/>
        </authorList>
    </citation>
    <scope>NUCLEOTIDE SEQUENCE</scope>
</reference>
<proteinExistence type="predicted"/>
<keyword evidence="2" id="KW-0472">Membrane</keyword>
<gene>
    <name evidence="4" type="ORF">HNY73_019768</name>
</gene>
<evidence type="ECO:0000313" key="4">
    <source>
        <dbReference type="EMBL" id="KAF8766734.1"/>
    </source>
</evidence>
<keyword evidence="5" id="KW-1185">Reference proteome</keyword>
<name>A0A8T0E5G1_ARGBR</name>
<evidence type="ECO:0000256" key="1">
    <source>
        <dbReference type="SAM" id="MobiDB-lite"/>
    </source>
</evidence>
<keyword evidence="2" id="KW-0812">Transmembrane</keyword>
<organism evidence="4 5">
    <name type="scientific">Argiope bruennichi</name>
    <name type="common">Wasp spider</name>
    <name type="synonym">Aranea bruennichi</name>
    <dbReference type="NCBI Taxonomy" id="94029"/>
    <lineage>
        <taxon>Eukaryota</taxon>
        <taxon>Metazoa</taxon>
        <taxon>Ecdysozoa</taxon>
        <taxon>Arthropoda</taxon>
        <taxon>Chelicerata</taxon>
        <taxon>Arachnida</taxon>
        <taxon>Araneae</taxon>
        <taxon>Araneomorphae</taxon>
        <taxon>Entelegynae</taxon>
        <taxon>Araneoidea</taxon>
        <taxon>Araneidae</taxon>
        <taxon>Argiope</taxon>
    </lineage>
</organism>
<keyword evidence="3" id="KW-0732">Signal</keyword>
<dbReference type="Proteomes" id="UP000807504">
    <property type="component" value="Unassembled WGS sequence"/>
</dbReference>
<feature type="signal peptide" evidence="3">
    <location>
        <begin position="1"/>
        <end position="18"/>
    </location>
</feature>
<evidence type="ECO:0000313" key="5">
    <source>
        <dbReference type="Proteomes" id="UP000807504"/>
    </source>
</evidence>
<feature type="chain" id="PRO_5035915325" evidence="3">
    <location>
        <begin position="19"/>
        <end position="363"/>
    </location>
</feature>
<sequence>MFANYGLLLVIYLTKCICESTNIESHLYQLRNLTSSESRPTLVGENSLSKVNEHAHYVQPPEEYLQNFEDLLKSSNRNQPLDSIHRNPHFLNIDIPHKSSASIPNVQMYRLIPYQERLLHHIDDESDFTLLKKHDFPSGQDFGWNIFPTGHGNTGGFGLGHGNGGGFGSNHGSSGGALKKGKEAKTLFILMAPLILLAVFGPILATQAMLPWVANGGLTSVSTIAGGKRRKRQTSQNFDPRQRSEMESRLHLFMEVQDFIARTGSQDLVQEMGEAFLRCQKYSERRNKCLERVACAFTDPTSAIDHDERRIGRMVLRNVMSNPLFPSSLTGKLKKGFLVGKHHPGNCVNFWCDVVDNPKNKSK</sequence>
<comment type="caution">
    <text evidence="4">The sequence shown here is derived from an EMBL/GenBank/DDBJ whole genome shotgun (WGS) entry which is preliminary data.</text>
</comment>
<accession>A0A8T0E5G1</accession>
<dbReference type="AlphaFoldDB" id="A0A8T0E5G1"/>
<reference evidence="4" key="1">
    <citation type="journal article" date="2020" name="bioRxiv">
        <title>Chromosome-level reference genome of the European wasp spider Argiope bruennichi: a resource for studies on range expansion and evolutionary adaptation.</title>
        <authorList>
            <person name="Sheffer M.M."/>
            <person name="Hoppe A."/>
            <person name="Krehenwinkel H."/>
            <person name="Uhl G."/>
            <person name="Kuss A.W."/>
            <person name="Jensen L."/>
            <person name="Jensen C."/>
            <person name="Gillespie R.G."/>
            <person name="Hoff K.J."/>
            <person name="Prost S."/>
        </authorList>
    </citation>
    <scope>NUCLEOTIDE SEQUENCE</scope>
</reference>